<dbReference type="Gene3D" id="1.10.1200.10">
    <property type="entry name" value="ACP-like"/>
    <property type="match status" value="1"/>
</dbReference>
<dbReference type="SUPFAM" id="SSF56801">
    <property type="entry name" value="Acetyl-CoA synthetase-like"/>
    <property type="match status" value="1"/>
</dbReference>
<comment type="caution">
    <text evidence="9">The sequence shown here is derived from an EMBL/GenBank/DDBJ whole genome shotgun (WGS) entry which is preliminary data.</text>
</comment>
<keyword evidence="2" id="KW-0597">Phosphoprotein</keyword>
<dbReference type="SMART" id="SM00823">
    <property type="entry name" value="PKS_PP"/>
    <property type="match status" value="1"/>
</dbReference>
<feature type="domain" description="PKS/mFAS DH" evidence="8">
    <location>
        <begin position="560"/>
        <end position="846"/>
    </location>
</feature>
<dbReference type="Gene3D" id="3.10.129.110">
    <property type="entry name" value="Polyketide synthase dehydratase"/>
    <property type="match status" value="1"/>
</dbReference>
<dbReference type="Pfam" id="PF00501">
    <property type="entry name" value="AMP-binding"/>
    <property type="match status" value="1"/>
</dbReference>
<dbReference type="InterPro" id="IPR049552">
    <property type="entry name" value="PKS_DH_N"/>
</dbReference>
<evidence type="ECO:0000256" key="5">
    <source>
        <dbReference type="PROSITE-ProRule" id="PRU01363"/>
    </source>
</evidence>
<dbReference type="Pfam" id="PF00550">
    <property type="entry name" value="PP-binding"/>
    <property type="match status" value="1"/>
</dbReference>
<dbReference type="PANTHER" id="PTHR43767">
    <property type="entry name" value="LONG-CHAIN-FATTY-ACID--COA LIGASE"/>
    <property type="match status" value="1"/>
</dbReference>
<dbReference type="InterPro" id="IPR020807">
    <property type="entry name" value="PKS_DH"/>
</dbReference>
<dbReference type="InterPro" id="IPR049551">
    <property type="entry name" value="PKS_DH_C"/>
</dbReference>
<dbReference type="SUPFAM" id="SSF47336">
    <property type="entry name" value="ACP-like"/>
    <property type="match status" value="1"/>
</dbReference>
<feature type="region of interest" description="C-terminal hotdog fold" evidence="5">
    <location>
        <begin position="701"/>
        <end position="846"/>
    </location>
</feature>
<evidence type="ECO:0000259" key="8">
    <source>
        <dbReference type="PROSITE" id="PS52019"/>
    </source>
</evidence>
<dbReference type="Pfam" id="PF22953">
    <property type="entry name" value="SpnB_Rossmann"/>
    <property type="match status" value="1"/>
</dbReference>
<dbReference type="InterPro" id="IPR020806">
    <property type="entry name" value="PKS_PP-bd"/>
</dbReference>
<dbReference type="Gene3D" id="3.30.300.30">
    <property type="match status" value="1"/>
</dbReference>
<dbReference type="GO" id="GO:0016740">
    <property type="term" value="F:transferase activity"/>
    <property type="evidence" value="ECO:0007669"/>
    <property type="project" value="UniProtKB-KW"/>
</dbReference>
<dbReference type="InterPro" id="IPR036291">
    <property type="entry name" value="NAD(P)-bd_dom_sf"/>
</dbReference>
<dbReference type="Proteomes" id="UP000305906">
    <property type="component" value="Unassembled WGS sequence"/>
</dbReference>
<proteinExistence type="predicted"/>
<dbReference type="InterPro" id="IPR055123">
    <property type="entry name" value="SpnB-like_Rossmann"/>
</dbReference>
<organism evidence="9 10">
    <name type="scientific">Streptomyces montanus</name>
    <dbReference type="NCBI Taxonomy" id="2580423"/>
    <lineage>
        <taxon>Bacteria</taxon>
        <taxon>Bacillati</taxon>
        <taxon>Actinomycetota</taxon>
        <taxon>Actinomycetes</taxon>
        <taxon>Kitasatosporales</taxon>
        <taxon>Streptomycetaceae</taxon>
        <taxon>Streptomyces</taxon>
    </lineage>
</organism>
<dbReference type="InterPro" id="IPR009081">
    <property type="entry name" value="PP-bd_ACP"/>
</dbReference>
<dbReference type="PROSITE" id="PS00012">
    <property type="entry name" value="PHOSPHOPANTETHEINE"/>
    <property type="match status" value="1"/>
</dbReference>
<dbReference type="Gene3D" id="3.40.50.720">
    <property type="entry name" value="NAD(P)-binding Rossmann-like Domain"/>
    <property type="match status" value="1"/>
</dbReference>
<dbReference type="InterPro" id="IPR042104">
    <property type="entry name" value="PKS_dehydratase_sf"/>
</dbReference>
<evidence type="ECO:0000313" key="9">
    <source>
        <dbReference type="EMBL" id="TLS40015.1"/>
    </source>
</evidence>
<dbReference type="InterPro" id="IPR025110">
    <property type="entry name" value="AMP-bd_C"/>
</dbReference>
<dbReference type="InterPro" id="IPR045851">
    <property type="entry name" value="AMP-bd_C_sf"/>
</dbReference>
<dbReference type="PANTHER" id="PTHR43767:SF1">
    <property type="entry name" value="NONRIBOSOMAL PEPTIDE SYNTHASE PES1 (EUROFUNG)-RELATED"/>
    <property type="match status" value="1"/>
</dbReference>
<dbReference type="InterPro" id="IPR057326">
    <property type="entry name" value="KR_dom"/>
</dbReference>
<dbReference type="PROSITE" id="PS50075">
    <property type="entry name" value="CARRIER"/>
    <property type="match status" value="1"/>
</dbReference>
<sequence length="1400" mass="146357">MRNELIQPLHELLAGNAGRFPEKTAFRDARRAVTYGELERRTRRLAGHLADLGVERGSRVVLRMGNRVEMVESYLAVTRAGAIGVPLDPQSSDAELSHVLDDSGAVLVVTGAARLKQVLRVTGQRSGTAVVGVGPADAPADAPTTDAPAGVRHFESLATTEPGSPARDDLGLDDPAWMLYTSGTTGRPKGVVSTQRKSLWATASCNAPILGLCEDDRVLWPMPLFHAVSHNIGVLGVLAVGATAHIMEGSAADEIMEAARSERSTFLVGVPTMYHRMVEVARESGAGLPELRVCMAAGSACPASLHETFEETFGVRLLDSYGSTETGGAITTQAPDGPRVPGSCGQPLPGLTLRLTDPRTGAEVATGEEGEVWVNSPALMLGYHNQPEATGAVLRDGWYRTGDLARRDPSGFLTITGRVKELIIRGGENIHPGEIEKVLTQVPGVADAAVTGQRHEVLGEVPVAYLVPGPDGIDPQLVLKTCRQELSSFKVPDEFHTVAEIPRTPAGKIARQRLPELAGTPLAVGPPDGLRSGLPADPPLSASPGASRSAAEVGAVIVKHPLLGAAVELPGSETVLFTGRLSAGAYAWLSPHSVGGSALVPDSVLVELATTAGDQVGFGRLETLSPQDPLVLPESGAVQLRITVGAPGEDGLRPVSVHSRRGDEGFGRPWACNATGCLSEEGPLPDWDLEVWPPAEAKAVTIPVPAPDEDSAESAADGPSHGSAPQSVRAVWRRGDDLFAEIALPEQLRAETREFGLHPVLTDAMLHPPRIEDALRDAGRPWQAGAWHGAVWQGVSPHASGASVLRVRISPLPDGSFSIRAADATGEPVLTVESVRLRPVSRSRIGAAGAAQQDSLFTVEWTDVDLAPVADAVPAKWAVVGEDTLGVRSGLMSAGRYAEAYPDLRTLAAAVDDGAPAPDVVVTASASAAAEQTGGELARAVHDTTRRALEWARSWVTMPVFDNSRLIFLTQGAVPSWDDTERTGLTGQFDLPAAAVWGLVRSAQTEFPGRFTLVDTDASKPAWRALSKVAGSDEPQWALRKRTVRVPRLARLAIGADGTSLPVGPDGTVLVTGGTGTLGAAVARHLVVDHGVRELLLTSRRGPAAPGAADIEAELTALGAHVTVAACDATDSNALAGLLAALPAERPLKAVVHAARVLDDAVIPSLTPERLSAVLRPKVDAVLALREATRDADLSAFLVLSSTAGVFGAAGQGNHAAANAFLDALAHQSRAQGLPATSVAWGPLPTEQGLQLLDAAWGADRSAVVAAQLDFSALRDLARAGGAPSLLRALLPPRARRAAQDTPAEASELRHRLAALSDADRDTVLTDLVRGHIATVLGHSSPDIVAANAELKGLGFDSLSAVNLRNALASATRLTLTSNVAFDFETAAELAQHLKMQLLA</sequence>
<dbReference type="InterPro" id="IPR049900">
    <property type="entry name" value="PKS_mFAS_DH"/>
</dbReference>
<dbReference type="GO" id="GO:0016878">
    <property type="term" value="F:acid-thiol ligase activity"/>
    <property type="evidence" value="ECO:0007669"/>
    <property type="project" value="UniProtKB-ARBA"/>
</dbReference>
<accession>A0A5R9FKC8</accession>
<evidence type="ECO:0000256" key="2">
    <source>
        <dbReference type="ARBA" id="ARBA00022553"/>
    </source>
</evidence>
<evidence type="ECO:0000256" key="4">
    <source>
        <dbReference type="ARBA" id="ARBA00022737"/>
    </source>
</evidence>
<dbReference type="InterPro" id="IPR013968">
    <property type="entry name" value="PKS_KR"/>
</dbReference>
<dbReference type="SUPFAM" id="SSF51735">
    <property type="entry name" value="NAD(P)-binding Rossmann-fold domains"/>
    <property type="match status" value="2"/>
</dbReference>
<dbReference type="SMART" id="SM00822">
    <property type="entry name" value="PKS_KR"/>
    <property type="match status" value="1"/>
</dbReference>
<dbReference type="CDD" id="cd08956">
    <property type="entry name" value="KR_3_FAS_SDR_x"/>
    <property type="match status" value="1"/>
</dbReference>
<dbReference type="Pfam" id="PF13193">
    <property type="entry name" value="AMP-binding_C"/>
    <property type="match status" value="1"/>
</dbReference>
<dbReference type="GO" id="GO:0031177">
    <property type="term" value="F:phosphopantetheine binding"/>
    <property type="evidence" value="ECO:0007669"/>
    <property type="project" value="InterPro"/>
</dbReference>
<evidence type="ECO:0000256" key="6">
    <source>
        <dbReference type="SAM" id="MobiDB-lite"/>
    </source>
</evidence>
<dbReference type="InterPro" id="IPR036736">
    <property type="entry name" value="ACP-like_sf"/>
</dbReference>
<evidence type="ECO:0000256" key="3">
    <source>
        <dbReference type="ARBA" id="ARBA00022679"/>
    </source>
</evidence>
<feature type="region of interest" description="N-terminal hotdog fold" evidence="5">
    <location>
        <begin position="560"/>
        <end position="685"/>
    </location>
</feature>
<keyword evidence="3" id="KW-0808">Transferase</keyword>
<feature type="domain" description="Carrier" evidence="7">
    <location>
        <begin position="1323"/>
        <end position="1398"/>
    </location>
</feature>
<evidence type="ECO:0000259" key="7">
    <source>
        <dbReference type="PROSITE" id="PS50075"/>
    </source>
</evidence>
<dbReference type="EMBL" id="VBZC01000094">
    <property type="protein sequence ID" value="TLS40015.1"/>
    <property type="molecule type" value="Genomic_DNA"/>
</dbReference>
<dbReference type="InterPro" id="IPR020845">
    <property type="entry name" value="AMP-binding_CS"/>
</dbReference>
<keyword evidence="1" id="KW-0596">Phosphopantetheine</keyword>
<dbReference type="InterPro" id="IPR050237">
    <property type="entry name" value="ATP-dep_AMP-bd_enzyme"/>
</dbReference>
<dbReference type="InterPro" id="IPR006162">
    <property type="entry name" value="Ppantetheine_attach_site"/>
</dbReference>
<dbReference type="InterPro" id="IPR000873">
    <property type="entry name" value="AMP-dep_synth/lig_dom"/>
</dbReference>
<reference evidence="9 10" key="1">
    <citation type="submission" date="2019-05" db="EMBL/GenBank/DDBJ databases">
        <title>Streptomyces sp. NEAU-C151, a novel actinomycete isolated from soil.</title>
        <authorList>
            <person name="Han L."/>
            <person name="Jiang H."/>
        </authorList>
    </citation>
    <scope>NUCLEOTIDE SEQUENCE [LARGE SCALE GENOMIC DNA]</scope>
    <source>
        <strain evidence="9 10">NEAU-C151</strain>
    </source>
</reference>
<keyword evidence="4" id="KW-0677">Repeat</keyword>
<dbReference type="SMART" id="SM00826">
    <property type="entry name" value="PKS_DH"/>
    <property type="match status" value="1"/>
</dbReference>
<dbReference type="Pfam" id="PF08659">
    <property type="entry name" value="KR"/>
    <property type="match status" value="1"/>
</dbReference>
<feature type="region of interest" description="Disordered" evidence="6">
    <location>
        <begin position="520"/>
        <end position="546"/>
    </location>
</feature>
<keyword evidence="10" id="KW-1185">Reference proteome</keyword>
<evidence type="ECO:0000313" key="10">
    <source>
        <dbReference type="Proteomes" id="UP000305906"/>
    </source>
</evidence>
<dbReference type="Pfam" id="PF21089">
    <property type="entry name" value="PKS_DH_N"/>
    <property type="match status" value="1"/>
</dbReference>
<dbReference type="GO" id="GO:0017000">
    <property type="term" value="P:antibiotic biosynthetic process"/>
    <property type="evidence" value="ECO:0007669"/>
    <property type="project" value="UniProtKB-ARBA"/>
</dbReference>
<dbReference type="Pfam" id="PF14765">
    <property type="entry name" value="PS-DH"/>
    <property type="match status" value="1"/>
</dbReference>
<protein>
    <submittedName>
        <fullName evidence="9">SDR family NAD(P)-dependent oxidoreductase</fullName>
    </submittedName>
</protein>
<dbReference type="PROSITE" id="PS00455">
    <property type="entry name" value="AMP_BINDING"/>
    <property type="match status" value="1"/>
</dbReference>
<evidence type="ECO:0000256" key="1">
    <source>
        <dbReference type="ARBA" id="ARBA00022450"/>
    </source>
</evidence>
<dbReference type="PROSITE" id="PS52019">
    <property type="entry name" value="PKS_MFAS_DH"/>
    <property type="match status" value="1"/>
</dbReference>
<feature type="active site" description="Proton acceptor; for dehydratase activity" evidence="5">
    <location>
        <position position="592"/>
    </location>
</feature>
<gene>
    <name evidence="9" type="ORF">FE633_43835</name>
</gene>
<dbReference type="InterPro" id="IPR042099">
    <property type="entry name" value="ANL_N_sf"/>
</dbReference>
<feature type="active site" description="Proton donor; for dehydratase activity" evidence="5">
    <location>
        <position position="763"/>
    </location>
</feature>
<dbReference type="Gene3D" id="3.40.50.12780">
    <property type="entry name" value="N-terminal domain of ligase-like"/>
    <property type="match status" value="1"/>
</dbReference>
<feature type="region of interest" description="Disordered" evidence="6">
    <location>
        <begin position="705"/>
        <end position="728"/>
    </location>
</feature>
<name>A0A5R9FKC8_9ACTN</name>